<dbReference type="Gene3D" id="1.20.1250.20">
    <property type="entry name" value="MFS general substrate transporter like domains"/>
    <property type="match status" value="1"/>
</dbReference>
<feature type="transmembrane region" description="Helical" evidence="11">
    <location>
        <begin position="210"/>
        <end position="230"/>
    </location>
</feature>
<feature type="compositionally biased region" description="Polar residues" evidence="10">
    <location>
        <begin position="1"/>
        <end position="11"/>
    </location>
</feature>
<evidence type="ECO:0000256" key="9">
    <source>
        <dbReference type="RuleBase" id="RU003346"/>
    </source>
</evidence>
<evidence type="ECO:0000256" key="1">
    <source>
        <dbReference type="ARBA" id="ARBA00004141"/>
    </source>
</evidence>
<name>A0A438MTL9_EXOME</name>
<dbReference type="GO" id="GO:0016020">
    <property type="term" value="C:membrane"/>
    <property type="evidence" value="ECO:0007669"/>
    <property type="project" value="UniProtKB-SubCell"/>
</dbReference>
<feature type="transmembrane region" description="Helical" evidence="11">
    <location>
        <begin position="362"/>
        <end position="383"/>
    </location>
</feature>
<evidence type="ECO:0000256" key="3">
    <source>
        <dbReference type="ARBA" id="ARBA00022448"/>
    </source>
</evidence>
<feature type="transmembrane region" description="Helical" evidence="11">
    <location>
        <begin position="237"/>
        <end position="260"/>
    </location>
</feature>
<dbReference type="GO" id="GO:0000023">
    <property type="term" value="P:maltose metabolic process"/>
    <property type="evidence" value="ECO:0007669"/>
    <property type="project" value="UniProtKB-KW"/>
</dbReference>
<gene>
    <name evidence="13" type="ORF">B0A52_08300</name>
</gene>
<organism evidence="13 14">
    <name type="scientific">Exophiala mesophila</name>
    <name type="common">Black yeast-like fungus</name>
    <dbReference type="NCBI Taxonomy" id="212818"/>
    <lineage>
        <taxon>Eukaryota</taxon>
        <taxon>Fungi</taxon>
        <taxon>Dikarya</taxon>
        <taxon>Ascomycota</taxon>
        <taxon>Pezizomycotina</taxon>
        <taxon>Eurotiomycetes</taxon>
        <taxon>Chaetothyriomycetidae</taxon>
        <taxon>Chaetothyriales</taxon>
        <taxon>Herpotrichiellaceae</taxon>
        <taxon>Exophiala</taxon>
    </lineage>
</organism>
<dbReference type="AlphaFoldDB" id="A0A438MTL9"/>
<keyword evidence="8" id="KW-0462">Maltose metabolism</keyword>
<dbReference type="PANTHER" id="PTHR48022">
    <property type="entry name" value="PLASTIDIC GLUCOSE TRANSPORTER 4"/>
    <property type="match status" value="1"/>
</dbReference>
<evidence type="ECO:0000313" key="14">
    <source>
        <dbReference type="Proteomes" id="UP000288859"/>
    </source>
</evidence>
<keyword evidence="6 11" id="KW-1133">Transmembrane helix</keyword>
<dbReference type="InterPro" id="IPR050360">
    <property type="entry name" value="MFS_Sugar_Transporters"/>
</dbReference>
<dbReference type="InterPro" id="IPR036259">
    <property type="entry name" value="MFS_trans_sf"/>
</dbReference>
<dbReference type="InterPro" id="IPR020846">
    <property type="entry name" value="MFS_dom"/>
</dbReference>
<dbReference type="InterPro" id="IPR003663">
    <property type="entry name" value="Sugar/inositol_transpt"/>
</dbReference>
<evidence type="ECO:0000256" key="10">
    <source>
        <dbReference type="SAM" id="MobiDB-lite"/>
    </source>
</evidence>
<evidence type="ECO:0000256" key="11">
    <source>
        <dbReference type="SAM" id="Phobius"/>
    </source>
</evidence>
<feature type="transmembrane region" description="Helical" evidence="11">
    <location>
        <begin position="502"/>
        <end position="518"/>
    </location>
</feature>
<feature type="region of interest" description="Disordered" evidence="10">
    <location>
        <begin position="1"/>
        <end position="27"/>
    </location>
</feature>
<dbReference type="GO" id="GO:0005351">
    <property type="term" value="F:carbohydrate:proton symporter activity"/>
    <property type="evidence" value="ECO:0007669"/>
    <property type="project" value="TreeGrafter"/>
</dbReference>
<evidence type="ECO:0000256" key="2">
    <source>
        <dbReference type="ARBA" id="ARBA00010992"/>
    </source>
</evidence>
<evidence type="ECO:0000256" key="8">
    <source>
        <dbReference type="ARBA" id="ARBA00026248"/>
    </source>
</evidence>
<feature type="transmembrane region" description="Helical" evidence="11">
    <location>
        <begin position="392"/>
        <end position="413"/>
    </location>
</feature>
<evidence type="ECO:0000256" key="4">
    <source>
        <dbReference type="ARBA" id="ARBA00022597"/>
    </source>
</evidence>
<dbReference type="EMBL" id="NAJM01000052">
    <property type="protein sequence ID" value="RVX67057.1"/>
    <property type="molecule type" value="Genomic_DNA"/>
</dbReference>
<keyword evidence="3 9" id="KW-0813">Transport</keyword>
<feature type="transmembrane region" description="Helical" evidence="11">
    <location>
        <begin position="153"/>
        <end position="175"/>
    </location>
</feature>
<comment type="subcellular location">
    <subcellularLocation>
        <location evidence="1">Membrane</location>
        <topology evidence="1">Multi-pass membrane protein</topology>
    </subcellularLocation>
</comment>
<feature type="transmembrane region" description="Helical" evidence="11">
    <location>
        <begin position="467"/>
        <end position="490"/>
    </location>
</feature>
<dbReference type="VEuPathDB" id="FungiDB:PV10_04208"/>
<proteinExistence type="inferred from homology"/>
<keyword evidence="4" id="KW-0762">Sugar transport</keyword>
<dbReference type="PANTHER" id="PTHR48022:SF5">
    <property type="entry name" value="ALPHA-GLUCOSIDES PERMEASE MPH2-RELATED"/>
    <property type="match status" value="1"/>
</dbReference>
<dbReference type="PROSITE" id="PS50850">
    <property type="entry name" value="MFS"/>
    <property type="match status" value="1"/>
</dbReference>
<dbReference type="Proteomes" id="UP000288859">
    <property type="component" value="Unassembled WGS sequence"/>
</dbReference>
<dbReference type="OrthoDB" id="6612291at2759"/>
<evidence type="ECO:0000256" key="6">
    <source>
        <dbReference type="ARBA" id="ARBA00022989"/>
    </source>
</evidence>
<dbReference type="InterPro" id="IPR005828">
    <property type="entry name" value="MFS_sugar_transport-like"/>
</dbReference>
<sequence length="566" mass="62639">MLSNNVEQGLDSSERRPSAIDRPSRRGSVEHIGTVEKTLSSNIIEDASNAEARERTMTLMDGIKTYPKAIGWSTVFSSAIIMEGYDLTILGSFFISPVFIERFGTVQADGSRHITAPWQSGLGVAMQSGQILGLFATGILADKFGYKKVMVGSMFWVIAVVFLLFFAKNIVMLLVGELLMGFPLGVFQTLTVTYATEICPTVLRPYLTTYVNLCWVLGQLLASAVTKGMFETRNDEWLYRIPFALQWAWPVPIIIGVLLAPESPWWLVRVGRVEEAKRSVARLASNSTDANADEAVAMMIHTNELEKEISSGTSYLDCFRGVDLRRTEISCLTWACQNLCGSGLMGASSYFYNAAGLSPSHAYTMALVQYALGAIGVVLAWWAMTRVGRRTLYVYGLATLCILMFITGSISLAPNATNRNVDEINIAASWATGSMLLLFTFIYDFTIGPICYSLVSEIPSTRLRQKTVVLARNLYNLCGIGLGFLIPYMLNPTAWNLMGRSGFVWFGSALICTIWAYFRLPEPKGRTFAELDVLFERKVSARKFHTTDVNLFGETAVAGHTVEQKQ</sequence>
<evidence type="ECO:0000256" key="5">
    <source>
        <dbReference type="ARBA" id="ARBA00022692"/>
    </source>
</evidence>
<evidence type="ECO:0000259" key="12">
    <source>
        <dbReference type="PROSITE" id="PS50850"/>
    </source>
</evidence>
<dbReference type="InterPro" id="IPR005829">
    <property type="entry name" value="Sugar_transporter_CS"/>
</dbReference>
<comment type="caution">
    <text evidence="13">The sequence shown here is derived from an EMBL/GenBank/DDBJ whole genome shotgun (WGS) entry which is preliminary data.</text>
</comment>
<dbReference type="SUPFAM" id="SSF103473">
    <property type="entry name" value="MFS general substrate transporter"/>
    <property type="match status" value="1"/>
</dbReference>
<protein>
    <recommendedName>
        <fullName evidence="12">Major facilitator superfamily (MFS) profile domain-containing protein</fullName>
    </recommendedName>
</protein>
<keyword evidence="5 11" id="KW-0812">Transmembrane</keyword>
<feature type="transmembrane region" description="Helical" evidence="11">
    <location>
        <begin position="433"/>
        <end position="455"/>
    </location>
</feature>
<evidence type="ECO:0000256" key="7">
    <source>
        <dbReference type="ARBA" id="ARBA00023136"/>
    </source>
</evidence>
<comment type="similarity">
    <text evidence="2 9">Belongs to the major facilitator superfamily. Sugar transporter (TC 2.A.1.1) family.</text>
</comment>
<feature type="domain" description="Major facilitator superfamily (MFS) profile" evidence="12">
    <location>
        <begin position="72"/>
        <end position="524"/>
    </location>
</feature>
<accession>A0A438MTL9</accession>
<dbReference type="Pfam" id="PF00083">
    <property type="entry name" value="Sugar_tr"/>
    <property type="match status" value="1"/>
</dbReference>
<dbReference type="NCBIfam" id="TIGR00879">
    <property type="entry name" value="SP"/>
    <property type="match status" value="1"/>
</dbReference>
<feature type="compositionally biased region" description="Basic and acidic residues" evidence="10">
    <location>
        <begin position="12"/>
        <end position="27"/>
    </location>
</feature>
<dbReference type="PROSITE" id="PS00217">
    <property type="entry name" value="SUGAR_TRANSPORT_2"/>
    <property type="match status" value="1"/>
</dbReference>
<dbReference type="FunFam" id="1.20.1250.20:FF:000254">
    <property type="entry name" value="MAL31p Maltose permease"/>
    <property type="match status" value="1"/>
</dbReference>
<keyword evidence="7 11" id="KW-0472">Membrane</keyword>
<reference evidence="13 14" key="1">
    <citation type="submission" date="2017-03" db="EMBL/GenBank/DDBJ databases">
        <title>Genomes of endolithic fungi from Antarctica.</title>
        <authorList>
            <person name="Coleine C."/>
            <person name="Masonjones S."/>
            <person name="Stajich J.E."/>
        </authorList>
    </citation>
    <scope>NUCLEOTIDE SEQUENCE [LARGE SCALE GENOMIC DNA]</scope>
    <source>
        <strain evidence="13 14">CCFEE 6314</strain>
    </source>
</reference>
<evidence type="ECO:0000313" key="13">
    <source>
        <dbReference type="EMBL" id="RVX67057.1"/>
    </source>
</evidence>